<keyword evidence="3" id="KW-1185">Reference proteome</keyword>
<feature type="compositionally biased region" description="Basic residues" evidence="1">
    <location>
        <begin position="1"/>
        <end position="11"/>
    </location>
</feature>
<sequence length="114" mass="12559">MQDVHARKKESRRLEGKGEHPAEKVPTYQELLDESLDETFPASDPISPSAAMHADREISTGKDRKDWTLKPGQCGPAKSRSATDRQPSGIDMESESAAGEEDPGAAIEDMPRRR</sequence>
<proteinExistence type="predicted"/>
<accession>A0A1W6LB53</accession>
<feature type="compositionally biased region" description="Basic and acidic residues" evidence="1">
    <location>
        <begin position="53"/>
        <end position="68"/>
    </location>
</feature>
<feature type="compositionally biased region" description="Basic and acidic residues" evidence="1">
    <location>
        <begin position="12"/>
        <end position="23"/>
    </location>
</feature>
<dbReference type="OrthoDB" id="8966764at2"/>
<dbReference type="Proteomes" id="UP000193427">
    <property type="component" value="Chromosome"/>
</dbReference>
<protein>
    <submittedName>
        <fullName evidence="2">Uncharacterized protein</fullName>
    </submittedName>
</protein>
<feature type="compositionally biased region" description="Acidic residues" evidence="1">
    <location>
        <begin position="92"/>
        <end position="103"/>
    </location>
</feature>
<organism evidence="2 3">
    <name type="scientific">Piscinibacter gummiphilus</name>
    <dbReference type="NCBI Taxonomy" id="946333"/>
    <lineage>
        <taxon>Bacteria</taxon>
        <taxon>Pseudomonadati</taxon>
        <taxon>Pseudomonadota</taxon>
        <taxon>Betaproteobacteria</taxon>
        <taxon>Burkholderiales</taxon>
        <taxon>Sphaerotilaceae</taxon>
        <taxon>Piscinibacter</taxon>
    </lineage>
</organism>
<gene>
    <name evidence="2" type="ORF">A4W93_17040</name>
</gene>
<dbReference type="KEGG" id="rgu:A4W93_17040"/>
<dbReference type="RefSeq" id="WP_085751753.1">
    <property type="nucleotide sequence ID" value="NZ_BSPR01000013.1"/>
</dbReference>
<name>A0A1W6LB53_9BURK</name>
<dbReference type="STRING" id="946333.A4W93_17040"/>
<feature type="region of interest" description="Disordered" evidence="1">
    <location>
        <begin position="1"/>
        <end position="114"/>
    </location>
</feature>
<evidence type="ECO:0000256" key="1">
    <source>
        <dbReference type="SAM" id="MobiDB-lite"/>
    </source>
</evidence>
<evidence type="ECO:0000313" key="2">
    <source>
        <dbReference type="EMBL" id="ARN21466.1"/>
    </source>
</evidence>
<dbReference type="EMBL" id="CP015118">
    <property type="protein sequence ID" value="ARN21466.1"/>
    <property type="molecule type" value="Genomic_DNA"/>
</dbReference>
<evidence type="ECO:0000313" key="3">
    <source>
        <dbReference type="Proteomes" id="UP000193427"/>
    </source>
</evidence>
<reference evidence="2 3" key="1">
    <citation type="submission" date="2016-04" db="EMBL/GenBank/DDBJ databases">
        <title>Complete genome sequence of natural rubber-degrading, novel Gram-negative bacterium, Rhizobacter gummiphilus strain NS21.</title>
        <authorList>
            <person name="Tabata M."/>
            <person name="Kasai D."/>
            <person name="Fukuda M."/>
        </authorList>
    </citation>
    <scope>NUCLEOTIDE SEQUENCE [LARGE SCALE GENOMIC DNA]</scope>
    <source>
        <strain evidence="2 3">NS21</strain>
    </source>
</reference>
<dbReference type="AlphaFoldDB" id="A0A1W6LB53"/>